<feature type="compositionally biased region" description="Polar residues" evidence="14">
    <location>
        <begin position="147"/>
        <end position="163"/>
    </location>
</feature>
<evidence type="ECO:0000256" key="14">
    <source>
        <dbReference type="SAM" id="MobiDB-lite"/>
    </source>
</evidence>
<evidence type="ECO:0000256" key="10">
    <source>
        <dbReference type="ARBA" id="ARBA00023172"/>
    </source>
</evidence>
<evidence type="ECO:0000259" key="15">
    <source>
        <dbReference type="SMART" id="SM00891"/>
    </source>
</evidence>
<evidence type="ECO:0000256" key="9">
    <source>
        <dbReference type="ARBA" id="ARBA00022842"/>
    </source>
</evidence>
<dbReference type="AlphaFoldDB" id="A0A8T9BC47"/>
<keyword evidence="5" id="KW-0479">Metal-binding</keyword>
<dbReference type="InterPro" id="IPR033310">
    <property type="entry name" value="Mms4/EME1/EME2"/>
</dbReference>
<dbReference type="GO" id="GO:0048476">
    <property type="term" value="C:Holliday junction resolvase complex"/>
    <property type="evidence" value="ECO:0007669"/>
    <property type="project" value="InterPro"/>
</dbReference>
<evidence type="ECO:0000256" key="7">
    <source>
        <dbReference type="ARBA" id="ARBA00022763"/>
    </source>
</evidence>
<feature type="region of interest" description="Disordered" evidence="14">
    <location>
        <begin position="246"/>
        <end position="268"/>
    </location>
</feature>
<dbReference type="GO" id="GO:0003677">
    <property type="term" value="F:DNA binding"/>
    <property type="evidence" value="ECO:0007669"/>
    <property type="project" value="InterPro"/>
</dbReference>
<feature type="region of interest" description="Disordered" evidence="14">
    <location>
        <begin position="294"/>
        <end position="325"/>
    </location>
</feature>
<dbReference type="GO" id="GO:0008821">
    <property type="term" value="F:crossover junction DNA endonuclease activity"/>
    <property type="evidence" value="ECO:0007669"/>
    <property type="project" value="TreeGrafter"/>
</dbReference>
<evidence type="ECO:0000256" key="1">
    <source>
        <dbReference type="ARBA" id="ARBA00001946"/>
    </source>
</evidence>
<name>A0A8T9BC47_9HELO</name>
<dbReference type="CDD" id="cd20085">
    <property type="entry name" value="XPF_nuclease_Mms4"/>
    <property type="match status" value="1"/>
</dbReference>
<dbReference type="FunFam" id="1.10.150.670:FF:000004">
    <property type="entry name" value="Crossover junction endonuclease EME1"/>
    <property type="match status" value="1"/>
</dbReference>
<evidence type="ECO:0000256" key="4">
    <source>
        <dbReference type="ARBA" id="ARBA00022722"/>
    </source>
</evidence>
<feature type="compositionally biased region" description="Pro residues" evidence="14">
    <location>
        <begin position="29"/>
        <end position="40"/>
    </location>
</feature>
<keyword evidence="4" id="KW-0540">Nuclease</keyword>
<organism evidence="16 17">
    <name type="scientific">Lachnellula arida</name>
    <dbReference type="NCBI Taxonomy" id="1316785"/>
    <lineage>
        <taxon>Eukaryota</taxon>
        <taxon>Fungi</taxon>
        <taxon>Dikarya</taxon>
        <taxon>Ascomycota</taxon>
        <taxon>Pezizomycotina</taxon>
        <taxon>Leotiomycetes</taxon>
        <taxon>Helotiales</taxon>
        <taxon>Lachnaceae</taxon>
        <taxon>Lachnellula</taxon>
    </lineage>
</organism>
<dbReference type="Gene3D" id="3.40.50.10130">
    <property type="match status" value="1"/>
</dbReference>
<dbReference type="GO" id="GO:0031573">
    <property type="term" value="P:mitotic intra-S DNA damage checkpoint signaling"/>
    <property type="evidence" value="ECO:0007669"/>
    <property type="project" value="TreeGrafter"/>
</dbReference>
<dbReference type="InterPro" id="IPR006166">
    <property type="entry name" value="ERCC4_domain"/>
</dbReference>
<keyword evidence="17" id="KW-1185">Reference proteome</keyword>
<keyword evidence="13" id="KW-0469">Meiosis</keyword>
<dbReference type="EMBL" id="QGMF01000304">
    <property type="protein sequence ID" value="TVY16981.1"/>
    <property type="molecule type" value="Genomic_DNA"/>
</dbReference>
<evidence type="ECO:0000256" key="8">
    <source>
        <dbReference type="ARBA" id="ARBA00022801"/>
    </source>
</evidence>
<keyword evidence="9" id="KW-0460">Magnesium</keyword>
<feature type="region of interest" description="Disordered" evidence="14">
    <location>
        <begin position="113"/>
        <end position="166"/>
    </location>
</feature>
<feature type="compositionally biased region" description="Basic residues" evidence="14">
    <location>
        <begin position="191"/>
        <end position="200"/>
    </location>
</feature>
<keyword evidence="7" id="KW-0227">DNA damage</keyword>
<evidence type="ECO:0000256" key="13">
    <source>
        <dbReference type="ARBA" id="ARBA00023254"/>
    </source>
</evidence>
<dbReference type="GO" id="GO:0006302">
    <property type="term" value="P:double-strand break repair"/>
    <property type="evidence" value="ECO:0007669"/>
    <property type="project" value="TreeGrafter"/>
</dbReference>
<evidence type="ECO:0000256" key="5">
    <source>
        <dbReference type="ARBA" id="ARBA00022723"/>
    </source>
</evidence>
<keyword evidence="8" id="KW-0378">Hydrolase</keyword>
<dbReference type="PANTHER" id="PTHR21077:SF5">
    <property type="entry name" value="CROSSOVER JUNCTION ENDONUCLEASE MMS4"/>
    <property type="match status" value="1"/>
</dbReference>
<feature type="region of interest" description="Disordered" evidence="14">
    <location>
        <begin position="183"/>
        <end position="202"/>
    </location>
</feature>
<keyword evidence="10" id="KW-0233">DNA recombination</keyword>
<dbReference type="GO" id="GO:0005634">
    <property type="term" value="C:nucleus"/>
    <property type="evidence" value="ECO:0007669"/>
    <property type="project" value="UniProtKB-SubCell"/>
</dbReference>
<comment type="similarity">
    <text evidence="3">Belongs to the EME1/MMS4 family.</text>
</comment>
<dbReference type="GO" id="GO:0046872">
    <property type="term" value="F:metal ion binding"/>
    <property type="evidence" value="ECO:0007669"/>
    <property type="project" value="UniProtKB-KW"/>
</dbReference>
<reference evidence="16 17" key="1">
    <citation type="submission" date="2018-05" db="EMBL/GenBank/DDBJ databases">
        <title>Whole genome sequencing for identification of molecular markers to develop diagnostic detection tools for the regulated plant pathogen Lachnellula willkommii.</title>
        <authorList>
            <person name="Giroux E."/>
            <person name="Bilodeau G."/>
        </authorList>
    </citation>
    <scope>NUCLEOTIDE SEQUENCE [LARGE SCALE GENOMIC DNA]</scope>
    <source>
        <strain evidence="16 17">CBS 203.66</strain>
    </source>
</reference>
<dbReference type="InterPro" id="IPR042530">
    <property type="entry name" value="EME1/EME2_C"/>
</dbReference>
<evidence type="ECO:0000313" key="16">
    <source>
        <dbReference type="EMBL" id="TVY16981.1"/>
    </source>
</evidence>
<proteinExistence type="inferred from homology"/>
<dbReference type="Proteomes" id="UP000469559">
    <property type="component" value="Unassembled WGS sequence"/>
</dbReference>
<comment type="subcellular location">
    <subcellularLocation>
        <location evidence="2">Nucleus</location>
    </subcellularLocation>
</comment>
<dbReference type="GO" id="GO:0000712">
    <property type="term" value="P:resolution of meiotic recombination intermediates"/>
    <property type="evidence" value="ECO:0007669"/>
    <property type="project" value="TreeGrafter"/>
</dbReference>
<evidence type="ECO:0000256" key="3">
    <source>
        <dbReference type="ARBA" id="ARBA00005313"/>
    </source>
</evidence>
<dbReference type="GO" id="GO:0031297">
    <property type="term" value="P:replication fork processing"/>
    <property type="evidence" value="ECO:0007669"/>
    <property type="project" value="TreeGrafter"/>
</dbReference>
<keyword evidence="11" id="KW-0234">DNA repair</keyword>
<keyword evidence="12" id="KW-0539">Nucleus</keyword>
<sequence>MPEVIDLCSSPLLPPLRCVAPVNKTNPTAPAPAPAPPPSKPLASKAPTNKDDDMTIISSDDSVFNVPGISIPHVSRPSAFATTKPNTSKPPSKPTPAHDVDVFFQEDDFDSTVNLDDSVLGLPPAKRQRLSPPPKAAPSKSTAYKRSVSNIETSSKGATTRTLSAPLLKRAKTALEDEILFTSSPDEYSAARKRRDQKKKVDKELDDFDDVFGLDPPRASTSYFAEISDSSEEEFPDAVDIPMTAPVKPMKAKSSKIKSPKGKSSSVVALAKYNRERAAEKKANEKAQAARARELAKKDKGVAKEAEKERKALEKEQKKWEKERNQELAKVNVSRNDKKISTSEMIVEMSSGLDSIIADVVQKQLHPLQVEHSTWDETAPIVKWKRKVQSKYDSEKGHWVPTPAHIKAEEHIIYIMTAEEFVERVTADERADIDIHVLQLKAKFNSCKIIYLIQGYTIWTRKNRNFKNRKFTESVNGQIPQEAPTATQRRKKKEHEYVDENVLEDALLRLQVIHGAMIHHVMLKHETAEWIVTFTQHISTIPYRTQKDLLDTAFCMESGQVKSGEDANDTYSKMLQEIIRITAPVAYGIMAEYPTAQKLLKGLKDHGPLALEECRKMANKNGAFTDRRVGQAISRRVHSVFTERDPGSFDV</sequence>
<dbReference type="OrthoDB" id="343092at2759"/>
<evidence type="ECO:0000256" key="12">
    <source>
        <dbReference type="ARBA" id="ARBA00023242"/>
    </source>
</evidence>
<dbReference type="Gene3D" id="1.10.150.670">
    <property type="entry name" value="Crossover junction endonuclease EME1, DNA-binding domain"/>
    <property type="match status" value="1"/>
</dbReference>
<keyword evidence="6 16" id="KW-0255">Endonuclease</keyword>
<dbReference type="SMART" id="SM00891">
    <property type="entry name" value="ERCC4"/>
    <property type="match status" value="1"/>
</dbReference>
<dbReference type="InterPro" id="IPR047521">
    <property type="entry name" value="XPF_nuclease_EME1_ascomycetes"/>
</dbReference>
<dbReference type="Pfam" id="PF02732">
    <property type="entry name" value="ERCC4"/>
    <property type="match status" value="1"/>
</dbReference>
<evidence type="ECO:0000313" key="17">
    <source>
        <dbReference type="Proteomes" id="UP000469559"/>
    </source>
</evidence>
<feature type="compositionally biased region" description="Basic residues" evidence="14">
    <location>
        <begin position="250"/>
        <end position="261"/>
    </location>
</feature>
<comment type="caution">
    <text evidence="16">The sequence shown here is derived from an EMBL/GenBank/DDBJ whole genome shotgun (WGS) entry which is preliminary data.</text>
</comment>
<comment type="cofactor">
    <cofactor evidence="1">
        <name>Mg(2+)</name>
        <dbReference type="ChEBI" id="CHEBI:18420"/>
    </cofactor>
</comment>
<feature type="region of interest" description="Disordered" evidence="14">
    <location>
        <begin position="10"/>
        <end position="101"/>
    </location>
</feature>
<dbReference type="PANTHER" id="PTHR21077">
    <property type="entry name" value="EME1 PROTEIN"/>
    <property type="match status" value="1"/>
</dbReference>
<evidence type="ECO:0000256" key="11">
    <source>
        <dbReference type="ARBA" id="ARBA00023204"/>
    </source>
</evidence>
<protein>
    <submittedName>
        <fullName evidence="16">Crossover junction endonuclease eme1</fullName>
    </submittedName>
</protein>
<gene>
    <name evidence="16" type="primary">eme1</name>
    <name evidence="16" type="ORF">LARI1_G006283</name>
</gene>
<feature type="domain" description="ERCC4" evidence="15">
    <location>
        <begin position="355"/>
        <end position="604"/>
    </location>
</feature>
<evidence type="ECO:0000256" key="6">
    <source>
        <dbReference type="ARBA" id="ARBA00022759"/>
    </source>
</evidence>
<accession>A0A8T9BC47</accession>
<evidence type="ECO:0000256" key="2">
    <source>
        <dbReference type="ARBA" id="ARBA00004123"/>
    </source>
</evidence>